<dbReference type="SUPFAM" id="SSF56784">
    <property type="entry name" value="HAD-like"/>
    <property type="match status" value="1"/>
</dbReference>
<sequence length="213" mass="23419">MIEGIIFDAFGTLVRIGQRTNPYREMMREGRRQGLALTSDTMHFAMTTNQSLAAVASQLGIALTLSKLKELSLVLETELSSIQPFPDAVEAIGLLRKAGFRIGICSNLAYPYGPIVKSLFPNLDGYAFSYQLGCVKPDPVLYQSVCNQMGVQPGYCLTDGVGRVLMIGDSQRCDRDGPRAAGIMGFHLERRPHGQIRDLNQFASLVLEQSMDI</sequence>
<gene>
    <name evidence="2" type="ORF">BK671_08115</name>
</gene>
<evidence type="ECO:0000313" key="2">
    <source>
        <dbReference type="EMBL" id="RON69389.1"/>
    </source>
</evidence>
<keyword evidence="1" id="KW-0378">Hydrolase</keyword>
<dbReference type="PRINTS" id="PR00413">
    <property type="entry name" value="HADHALOGNASE"/>
</dbReference>
<dbReference type="EMBL" id="MOBU01000006">
    <property type="protein sequence ID" value="RON69389.1"/>
    <property type="molecule type" value="Genomic_DNA"/>
</dbReference>
<dbReference type="SFLD" id="SFLDG01129">
    <property type="entry name" value="C1.5:_HAD__Beta-PGM__Phosphata"/>
    <property type="match status" value="1"/>
</dbReference>
<dbReference type="InterPro" id="IPR036412">
    <property type="entry name" value="HAD-like_sf"/>
</dbReference>
<dbReference type="Pfam" id="PF00702">
    <property type="entry name" value="Hydrolase"/>
    <property type="match status" value="1"/>
</dbReference>
<accession>A0A423LM38</accession>
<dbReference type="InterPro" id="IPR023214">
    <property type="entry name" value="HAD_sf"/>
</dbReference>
<dbReference type="InterPro" id="IPR051540">
    <property type="entry name" value="S-2-haloacid_dehalogenase"/>
</dbReference>
<dbReference type="Proteomes" id="UP000285757">
    <property type="component" value="Unassembled WGS sequence"/>
</dbReference>
<dbReference type="RefSeq" id="WP_123531468.1">
    <property type="nucleotide sequence ID" value="NZ_MOBU01000006.1"/>
</dbReference>
<evidence type="ECO:0000256" key="1">
    <source>
        <dbReference type="ARBA" id="ARBA00022801"/>
    </source>
</evidence>
<protein>
    <submittedName>
        <fullName evidence="2">Haloacid dehalogenase</fullName>
    </submittedName>
</protein>
<dbReference type="PANTHER" id="PTHR43316:SF3">
    <property type="entry name" value="HALOACID DEHALOGENASE, TYPE II (AFU_ORTHOLOGUE AFUA_2G07750)-RELATED"/>
    <property type="match status" value="1"/>
</dbReference>
<dbReference type="PANTHER" id="PTHR43316">
    <property type="entry name" value="HYDROLASE, HALOACID DELAHOGENASE-RELATED"/>
    <property type="match status" value="1"/>
</dbReference>
<organism evidence="2 3">
    <name type="scientific">Pseudomonas fluorescens</name>
    <dbReference type="NCBI Taxonomy" id="294"/>
    <lineage>
        <taxon>Bacteria</taxon>
        <taxon>Pseudomonadati</taxon>
        <taxon>Pseudomonadota</taxon>
        <taxon>Gammaproteobacteria</taxon>
        <taxon>Pseudomonadales</taxon>
        <taxon>Pseudomonadaceae</taxon>
        <taxon>Pseudomonas</taxon>
    </lineage>
</organism>
<reference evidence="2 3" key="1">
    <citation type="submission" date="2016-10" db="EMBL/GenBank/DDBJ databases">
        <title>Comparative genome analysis of multiple Pseudomonas spp. focuses on biocontrol and plant growth promoting traits.</title>
        <authorList>
            <person name="Tao X.-Y."/>
            <person name="Taylor C.G."/>
        </authorList>
    </citation>
    <scope>NUCLEOTIDE SEQUENCE [LARGE SCALE GENOMIC DNA]</scope>
    <source>
        <strain evidence="2 3">24D3</strain>
    </source>
</reference>
<name>A0A423LM38_PSEFL</name>
<dbReference type="InterPro" id="IPR006439">
    <property type="entry name" value="HAD-SF_hydro_IA"/>
</dbReference>
<dbReference type="GO" id="GO:0016787">
    <property type="term" value="F:hydrolase activity"/>
    <property type="evidence" value="ECO:0007669"/>
    <property type="project" value="UniProtKB-KW"/>
</dbReference>
<evidence type="ECO:0000313" key="3">
    <source>
        <dbReference type="Proteomes" id="UP000285757"/>
    </source>
</evidence>
<dbReference type="NCBIfam" id="TIGR01549">
    <property type="entry name" value="HAD-SF-IA-v1"/>
    <property type="match status" value="1"/>
</dbReference>
<comment type="caution">
    <text evidence="2">The sequence shown here is derived from an EMBL/GenBank/DDBJ whole genome shotgun (WGS) entry which is preliminary data.</text>
</comment>
<dbReference type="SFLD" id="SFLDS00003">
    <property type="entry name" value="Haloacid_Dehalogenase"/>
    <property type="match status" value="1"/>
</dbReference>
<proteinExistence type="predicted"/>
<dbReference type="Gene3D" id="3.40.50.1000">
    <property type="entry name" value="HAD superfamily/HAD-like"/>
    <property type="match status" value="1"/>
</dbReference>
<dbReference type="AlphaFoldDB" id="A0A423LM38"/>